<organism evidence="1 2">
    <name type="scientific">Granulicella aggregans</name>
    <dbReference type="NCBI Taxonomy" id="474949"/>
    <lineage>
        <taxon>Bacteria</taxon>
        <taxon>Pseudomonadati</taxon>
        <taxon>Acidobacteriota</taxon>
        <taxon>Terriglobia</taxon>
        <taxon>Terriglobales</taxon>
        <taxon>Acidobacteriaceae</taxon>
        <taxon>Granulicella</taxon>
    </lineage>
</organism>
<dbReference type="AlphaFoldDB" id="A0A7W7ZJT8"/>
<evidence type="ECO:0000313" key="1">
    <source>
        <dbReference type="EMBL" id="MBB5061254.1"/>
    </source>
</evidence>
<protein>
    <submittedName>
        <fullName evidence="1">Uncharacterized protein</fullName>
    </submittedName>
</protein>
<dbReference type="EMBL" id="JACHIP010000033">
    <property type="protein sequence ID" value="MBB5061254.1"/>
    <property type="molecule type" value="Genomic_DNA"/>
</dbReference>
<reference evidence="1 2" key="1">
    <citation type="submission" date="2020-08" db="EMBL/GenBank/DDBJ databases">
        <title>Genomic Encyclopedia of Type Strains, Phase IV (KMG-V): Genome sequencing to study the core and pangenomes of soil and plant-associated prokaryotes.</title>
        <authorList>
            <person name="Whitman W."/>
        </authorList>
    </citation>
    <scope>NUCLEOTIDE SEQUENCE [LARGE SCALE GENOMIC DNA]</scope>
    <source>
        <strain evidence="1 2">M8UP14</strain>
    </source>
</reference>
<keyword evidence="2" id="KW-1185">Reference proteome</keyword>
<sequence>MSEFCKAKVSLPQPEVRVGGDRLGWAQMGKLNLQRVEILTEEVLVGSGSTQSA</sequence>
<proteinExistence type="predicted"/>
<name>A0A7W7ZJT8_9BACT</name>
<dbReference type="Proteomes" id="UP000540989">
    <property type="component" value="Unassembled WGS sequence"/>
</dbReference>
<gene>
    <name evidence="1" type="ORF">HDF16_005990</name>
</gene>
<accession>A0A7W7ZJT8</accession>
<comment type="caution">
    <text evidence="1">The sequence shown here is derived from an EMBL/GenBank/DDBJ whole genome shotgun (WGS) entry which is preliminary data.</text>
</comment>
<evidence type="ECO:0000313" key="2">
    <source>
        <dbReference type="Proteomes" id="UP000540989"/>
    </source>
</evidence>